<proteinExistence type="predicted"/>
<gene>
    <name evidence="2" type="ORF">LCGC14_1968760</name>
</gene>
<name>A0A0F9HQU5_9ZZZZ</name>
<organism evidence="2">
    <name type="scientific">marine sediment metagenome</name>
    <dbReference type="NCBI Taxonomy" id="412755"/>
    <lineage>
        <taxon>unclassified sequences</taxon>
        <taxon>metagenomes</taxon>
        <taxon>ecological metagenomes</taxon>
    </lineage>
</organism>
<comment type="caution">
    <text evidence="2">The sequence shown here is derived from an EMBL/GenBank/DDBJ whole genome shotgun (WGS) entry which is preliminary data.</text>
</comment>
<keyword evidence="1" id="KW-0472">Membrane</keyword>
<feature type="transmembrane region" description="Helical" evidence="1">
    <location>
        <begin position="15"/>
        <end position="39"/>
    </location>
</feature>
<dbReference type="EMBL" id="LAZR01021813">
    <property type="protein sequence ID" value="KKL84030.1"/>
    <property type="molecule type" value="Genomic_DNA"/>
</dbReference>
<evidence type="ECO:0000313" key="2">
    <source>
        <dbReference type="EMBL" id="KKL84030.1"/>
    </source>
</evidence>
<keyword evidence="1" id="KW-1133">Transmembrane helix</keyword>
<reference evidence="2" key="1">
    <citation type="journal article" date="2015" name="Nature">
        <title>Complex archaea that bridge the gap between prokaryotes and eukaryotes.</title>
        <authorList>
            <person name="Spang A."/>
            <person name="Saw J.H."/>
            <person name="Jorgensen S.L."/>
            <person name="Zaremba-Niedzwiedzka K."/>
            <person name="Martijn J."/>
            <person name="Lind A.E."/>
            <person name="van Eijk R."/>
            <person name="Schleper C."/>
            <person name="Guy L."/>
            <person name="Ettema T.J."/>
        </authorList>
    </citation>
    <scope>NUCLEOTIDE SEQUENCE</scope>
</reference>
<protein>
    <submittedName>
        <fullName evidence="2">Uncharacterized protein</fullName>
    </submittedName>
</protein>
<keyword evidence="1" id="KW-0812">Transmembrane</keyword>
<sequence>MVPELLASMPLWQDWLITVGVLAGLCLGAALLAAGVGGFR</sequence>
<dbReference type="AlphaFoldDB" id="A0A0F9HQU5"/>
<evidence type="ECO:0000256" key="1">
    <source>
        <dbReference type="SAM" id="Phobius"/>
    </source>
</evidence>
<accession>A0A0F9HQU5</accession>